<keyword evidence="2" id="KW-0472">Membrane</keyword>
<dbReference type="PANTHER" id="PTHR12302">
    <property type="entry name" value="EBNA2 BINDING PROTEIN P100"/>
    <property type="match status" value="1"/>
</dbReference>
<keyword evidence="2" id="KW-0812">Transmembrane</keyword>
<dbReference type="SUPFAM" id="SSF50199">
    <property type="entry name" value="Staphylococcal nuclease"/>
    <property type="match status" value="1"/>
</dbReference>
<dbReference type="InterPro" id="IPR035437">
    <property type="entry name" value="SNase_OB-fold_sf"/>
</dbReference>
<dbReference type="RefSeq" id="WP_254771056.1">
    <property type="nucleotide sequence ID" value="NZ_CP101114.1"/>
</dbReference>
<feature type="transmembrane region" description="Helical" evidence="2">
    <location>
        <begin position="12"/>
        <end position="35"/>
    </location>
</feature>
<reference evidence="4" key="1">
    <citation type="submission" date="2022-07" db="EMBL/GenBank/DDBJ databases">
        <title>First report of Bartonella spp. in marsupials in Brazil, with a description of Bartonella harrusi sp. nov. and new proposal for taxonomic reclassification of species of the genus Bartonella.</title>
        <authorList>
            <person name="Amaral R.B."/>
        </authorList>
    </citation>
    <scope>NUCLEOTIDE SEQUENCE</scope>
    <source>
        <strain evidence="4">117A</strain>
    </source>
</reference>
<evidence type="ECO:0000313" key="4">
    <source>
        <dbReference type="EMBL" id="UTO29238.1"/>
    </source>
</evidence>
<sequence length="186" mass="21951">MKKEFHFKLRSLHVKMFGFGILVISALLIILTIYFKHTETLPQKESFSSKASVKGHAFIIDGDSIMISSIRIRLAGIDAPELYQFCGTKDARYPCGLEAKKYLERLIENQLVTCYWYKEDKYRRILATCETKQVSNINATLVRDGWAVRYYDYQKEEQEARKEKKGIWRSSFQQPREWRKAHPRTE</sequence>
<accession>A0ABY5EXJ0</accession>
<evidence type="ECO:0000256" key="1">
    <source>
        <dbReference type="SAM" id="MobiDB-lite"/>
    </source>
</evidence>
<keyword evidence="2" id="KW-1133">Transmembrane helix</keyword>
<dbReference type="PANTHER" id="PTHR12302:SF26">
    <property type="entry name" value="BLR1266 PROTEIN"/>
    <property type="match status" value="1"/>
</dbReference>
<dbReference type="PROSITE" id="PS50830">
    <property type="entry name" value="TNASE_3"/>
    <property type="match status" value="1"/>
</dbReference>
<evidence type="ECO:0000259" key="3">
    <source>
        <dbReference type="PROSITE" id="PS50830"/>
    </source>
</evidence>
<gene>
    <name evidence="4" type="ORF">NMK50_04740</name>
</gene>
<protein>
    <submittedName>
        <fullName evidence="4">Thermonuclease family protein</fullName>
    </submittedName>
</protein>
<dbReference type="Proteomes" id="UP001059475">
    <property type="component" value="Chromosome"/>
</dbReference>
<evidence type="ECO:0000256" key="2">
    <source>
        <dbReference type="SAM" id="Phobius"/>
    </source>
</evidence>
<dbReference type="SMART" id="SM00318">
    <property type="entry name" value="SNc"/>
    <property type="match status" value="1"/>
</dbReference>
<feature type="region of interest" description="Disordered" evidence="1">
    <location>
        <begin position="158"/>
        <end position="186"/>
    </location>
</feature>
<feature type="compositionally biased region" description="Basic and acidic residues" evidence="1">
    <location>
        <begin position="176"/>
        <end position="186"/>
    </location>
</feature>
<dbReference type="Gene3D" id="2.40.50.90">
    <property type="match status" value="1"/>
</dbReference>
<name>A0ABY5EXJ0_9HYPH</name>
<proteinExistence type="predicted"/>
<dbReference type="EMBL" id="CP101114">
    <property type="protein sequence ID" value="UTO29238.1"/>
    <property type="molecule type" value="Genomic_DNA"/>
</dbReference>
<organism evidence="4 5">
    <name type="scientific">Bartonella harrusi</name>
    <dbReference type="NCBI Taxonomy" id="2961895"/>
    <lineage>
        <taxon>Bacteria</taxon>
        <taxon>Pseudomonadati</taxon>
        <taxon>Pseudomonadota</taxon>
        <taxon>Alphaproteobacteria</taxon>
        <taxon>Hyphomicrobiales</taxon>
        <taxon>Bartonellaceae</taxon>
        <taxon>Bartonella</taxon>
    </lineage>
</organism>
<dbReference type="InterPro" id="IPR016071">
    <property type="entry name" value="Staphylococal_nuclease_OB-fold"/>
</dbReference>
<dbReference type="Pfam" id="PF00565">
    <property type="entry name" value="SNase"/>
    <property type="match status" value="1"/>
</dbReference>
<keyword evidence="5" id="KW-1185">Reference proteome</keyword>
<evidence type="ECO:0000313" key="5">
    <source>
        <dbReference type="Proteomes" id="UP001059475"/>
    </source>
</evidence>
<feature type="domain" description="TNase-like" evidence="3">
    <location>
        <begin position="59"/>
        <end position="170"/>
    </location>
</feature>